<protein>
    <submittedName>
        <fullName evidence="10">Peptidase M23B</fullName>
    </submittedName>
</protein>
<dbReference type="Pfam" id="PF19425">
    <property type="entry name" value="Csd3_N2"/>
    <property type="match status" value="1"/>
</dbReference>
<dbReference type="PANTHER" id="PTHR21666:SF288">
    <property type="entry name" value="CELL DIVISION PROTEIN YTFB"/>
    <property type="match status" value="1"/>
</dbReference>
<dbReference type="AlphaFoldDB" id="A0A0X8X774"/>
<evidence type="ECO:0000313" key="11">
    <source>
        <dbReference type="Proteomes" id="UP000218890"/>
    </source>
</evidence>
<evidence type="ECO:0000313" key="10">
    <source>
        <dbReference type="EMBL" id="BAU56312.2"/>
    </source>
</evidence>
<dbReference type="KEGG" id="hhk:HH1059_22440"/>
<dbReference type="GO" id="GO:0006508">
    <property type="term" value="P:proteolysis"/>
    <property type="evidence" value="ECO:0007669"/>
    <property type="project" value="UniProtKB-KW"/>
</dbReference>
<keyword evidence="11" id="KW-1185">Reference proteome</keyword>
<feature type="domain" description="M23ase beta-sheet core" evidence="8">
    <location>
        <begin position="155"/>
        <end position="251"/>
    </location>
</feature>
<evidence type="ECO:0000259" key="8">
    <source>
        <dbReference type="Pfam" id="PF01551"/>
    </source>
</evidence>
<dbReference type="GO" id="GO:0004222">
    <property type="term" value="F:metalloendopeptidase activity"/>
    <property type="evidence" value="ECO:0007669"/>
    <property type="project" value="TreeGrafter"/>
</dbReference>
<dbReference type="InterPro" id="IPR050570">
    <property type="entry name" value="Cell_wall_metabolism_enzyme"/>
</dbReference>
<evidence type="ECO:0000256" key="7">
    <source>
        <dbReference type="ARBA" id="ARBA00023049"/>
    </source>
</evidence>
<evidence type="ECO:0000256" key="2">
    <source>
        <dbReference type="ARBA" id="ARBA00004196"/>
    </source>
</evidence>
<dbReference type="InterPro" id="IPR011055">
    <property type="entry name" value="Dup_hybrid_motif"/>
</dbReference>
<comment type="cofactor">
    <cofactor evidence="1">
        <name>Zn(2+)</name>
        <dbReference type="ChEBI" id="CHEBI:29105"/>
    </cofactor>
</comment>
<evidence type="ECO:0000256" key="4">
    <source>
        <dbReference type="ARBA" id="ARBA00022723"/>
    </source>
</evidence>
<evidence type="ECO:0000256" key="3">
    <source>
        <dbReference type="ARBA" id="ARBA00022670"/>
    </source>
</evidence>
<keyword evidence="6" id="KW-0862">Zinc</keyword>
<dbReference type="EMBL" id="AP017372">
    <property type="protein sequence ID" value="BAU56312.2"/>
    <property type="molecule type" value="Genomic_DNA"/>
</dbReference>
<dbReference type="Gene3D" id="3.10.450.350">
    <property type="match status" value="1"/>
</dbReference>
<dbReference type="SUPFAM" id="SSF51261">
    <property type="entry name" value="Duplicated hybrid motif"/>
    <property type="match status" value="1"/>
</dbReference>
<dbReference type="GO" id="GO:0046872">
    <property type="term" value="F:metal ion binding"/>
    <property type="evidence" value="ECO:0007669"/>
    <property type="project" value="UniProtKB-KW"/>
</dbReference>
<comment type="subcellular location">
    <subcellularLocation>
        <location evidence="2">Cell envelope</location>
    </subcellularLocation>
</comment>
<evidence type="ECO:0000256" key="1">
    <source>
        <dbReference type="ARBA" id="ARBA00001947"/>
    </source>
</evidence>
<evidence type="ECO:0000256" key="6">
    <source>
        <dbReference type="ARBA" id="ARBA00022833"/>
    </source>
</evidence>
<organism evidence="10 11">
    <name type="scientific">Halorhodospira halochloris</name>
    <name type="common">Ectothiorhodospira halochloris</name>
    <dbReference type="NCBI Taxonomy" id="1052"/>
    <lineage>
        <taxon>Bacteria</taxon>
        <taxon>Pseudomonadati</taxon>
        <taxon>Pseudomonadota</taxon>
        <taxon>Gammaproteobacteria</taxon>
        <taxon>Chromatiales</taxon>
        <taxon>Ectothiorhodospiraceae</taxon>
        <taxon>Halorhodospira</taxon>
    </lineage>
</organism>
<feature type="domain" description="Csd3-like second N-terminal" evidence="9">
    <location>
        <begin position="29"/>
        <end position="142"/>
    </location>
</feature>
<accession>A0A0X8X774</accession>
<keyword evidence="5" id="KW-0378">Hydrolase</keyword>
<dbReference type="CDD" id="cd12797">
    <property type="entry name" value="M23_peptidase"/>
    <property type="match status" value="1"/>
</dbReference>
<keyword evidence="4" id="KW-0479">Metal-binding</keyword>
<dbReference type="GO" id="GO:0030313">
    <property type="term" value="C:cell envelope"/>
    <property type="evidence" value="ECO:0007669"/>
    <property type="project" value="UniProtKB-SubCell"/>
</dbReference>
<dbReference type="Pfam" id="PF01551">
    <property type="entry name" value="Peptidase_M23"/>
    <property type="match status" value="1"/>
</dbReference>
<evidence type="ECO:0000259" key="9">
    <source>
        <dbReference type="Pfam" id="PF19425"/>
    </source>
</evidence>
<dbReference type="FunFam" id="2.70.70.10:FF:000002">
    <property type="entry name" value="Murein DD-endopeptidase MepM"/>
    <property type="match status" value="1"/>
</dbReference>
<dbReference type="InterPro" id="IPR016047">
    <property type="entry name" value="M23ase_b-sheet_dom"/>
</dbReference>
<reference evidence="10" key="1">
    <citation type="submission" date="2016-02" db="EMBL/GenBank/DDBJ databases">
        <title>Halorhodospira halochloris DSM-1059 complete genome, version 2.</title>
        <authorList>
            <person name="Tsukatani Y."/>
        </authorList>
    </citation>
    <scope>NUCLEOTIDE SEQUENCE</scope>
    <source>
        <strain evidence="10">DSM 1059</strain>
    </source>
</reference>
<dbReference type="PANTHER" id="PTHR21666">
    <property type="entry name" value="PEPTIDASE-RELATED"/>
    <property type="match status" value="1"/>
</dbReference>
<keyword evidence="3" id="KW-0645">Protease</keyword>
<gene>
    <name evidence="10" type="ORF">HH1059_22440</name>
</gene>
<keyword evidence="7" id="KW-0482">Metalloprotease</keyword>
<name>A0A0X8X774_HALHR</name>
<proteinExistence type="predicted"/>
<dbReference type="Gene3D" id="2.70.70.10">
    <property type="entry name" value="Glucose Permease (Domain IIA)"/>
    <property type="match status" value="1"/>
</dbReference>
<evidence type="ECO:0000256" key="5">
    <source>
        <dbReference type="ARBA" id="ARBA00022801"/>
    </source>
</evidence>
<dbReference type="InterPro" id="IPR045834">
    <property type="entry name" value="Csd3_N2"/>
</dbReference>
<dbReference type="Proteomes" id="UP000218890">
    <property type="component" value="Chromosome"/>
</dbReference>
<sequence>MEQDPEQGLQSSLVSRQVQRHRIRTEEPLLGSLYLTARRAGLSDQMTMNLAGILSWEIDLGRQLRKNDRLAIIYDKIKSPDGELLDTEIQAVSYRGRNAELEAIRFERADGQSSYYNPDGDNLRRELKRYPVDYTRISSHFDLNRRHPILGVRRPHLGVDLAAPTGTPVYAAGDGRVVERGRNGGYGRVVSIEHGSGYKTLYAHLNGYARGLRVGDRVQRGQLIGYVGQSGTATGPHLHYEVIVNGRHRDPVKVDLPKAEPLTDDYLAKFLSHAKPLVQALRDPDSGDDEIKIASND</sequence>